<organism evidence="1 2">
    <name type="scientific">Plakobranchus ocellatus</name>
    <dbReference type="NCBI Taxonomy" id="259542"/>
    <lineage>
        <taxon>Eukaryota</taxon>
        <taxon>Metazoa</taxon>
        <taxon>Spiralia</taxon>
        <taxon>Lophotrochozoa</taxon>
        <taxon>Mollusca</taxon>
        <taxon>Gastropoda</taxon>
        <taxon>Heterobranchia</taxon>
        <taxon>Euthyneura</taxon>
        <taxon>Panpulmonata</taxon>
        <taxon>Sacoglossa</taxon>
        <taxon>Placobranchoidea</taxon>
        <taxon>Plakobranchidae</taxon>
        <taxon>Plakobranchus</taxon>
    </lineage>
</organism>
<evidence type="ECO:0000313" key="2">
    <source>
        <dbReference type="Proteomes" id="UP000735302"/>
    </source>
</evidence>
<sequence>MSTFPWGVKARLQNLVTNERILLFEMQVEFQITRFFFAIPVLYNYTVRTFHRRLMAKTVTALKVGDGSRRDCRFLKPCNQASVWTPRSSSRPFRVIENKPAVLNCLRLLKKRSVDPVSTPKHGKKSTKLVQRKVTFVDQGLRCGDRDGSLLFSFLPYFPASITHLICVFRSCLQMKGILREGVKTFYSPRLDPPANSVRHTFRDCYYRYLKQFYGS</sequence>
<evidence type="ECO:0000313" key="1">
    <source>
        <dbReference type="EMBL" id="GFO49415.1"/>
    </source>
</evidence>
<accession>A0AAV4DZG7</accession>
<reference evidence="1 2" key="1">
    <citation type="journal article" date="2021" name="Elife">
        <title>Chloroplast acquisition without the gene transfer in kleptoplastic sea slugs, Plakobranchus ocellatus.</title>
        <authorList>
            <person name="Maeda T."/>
            <person name="Takahashi S."/>
            <person name="Yoshida T."/>
            <person name="Shimamura S."/>
            <person name="Takaki Y."/>
            <person name="Nagai Y."/>
            <person name="Toyoda A."/>
            <person name="Suzuki Y."/>
            <person name="Arimoto A."/>
            <person name="Ishii H."/>
            <person name="Satoh N."/>
            <person name="Nishiyama T."/>
            <person name="Hasebe M."/>
            <person name="Maruyama T."/>
            <person name="Minagawa J."/>
            <person name="Obokata J."/>
            <person name="Shigenobu S."/>
        </authorList>
    </citation>
    <scope>NUCLEOTIDE SEQUENCE [LARGE SCALE GENOMIC DNA]</scope>
</reference>
<dbReference type="EMBL" id="BLXT01008489">
    <property type="protein sequence ID" value="GFO49415.1"/>
    <property type="molecule type" value="Genomic_DNA"/>
</dbReference>
<dbReference type="Proteomes" id="UP000735302">
    <property type="component" value="Unassembled WGS sequence"/>
</dbReference>
<protein>
    <submittedName>
        <fullName evidence="1">Uncharacterized protein</fullName>
    </submittedName>
</protein>
<keyword evidence="2" id="KW-1185">Reference proteome</keyword>
<proteinExistence type="predicted"/>
<gene>
    <name evidence="1" type="ORF">PoB_007592000</name>
</gene>
<name>A0AAV4DZG7_9GAST</name>
<dbReference type="AlphaFoldDB" id="A0AAV4DZG7"/>
<comment type="caution">
    <text evidence="1">The sequence shown here is derived from an EMBL/GenBank/DDBJ whole genome shotgun (WGS) entry which is preliminary data.</text>
</comment>